<keyword evidence="4 6" id="KW-0808">Transferase</keyword>
<dbReference type="InterPro" id="IPR050596">
    <property type="entry name" value="AspAT/PAT-like"/>
</dbReference>
<comment type="cofactor">
    <cofactor evidence="1 6">
        <name>pyridoxal 5'-phosphate</name>
        <dbReference type="ChEBI" id="CHEBI:597326"/>
    </cofactor>
</comment>
<dbReference type="GO" id="GO:0030170">
    <property type="term" value="F:pyridoxal phosphate binding"/>
    <property type="evidence" value="ECO:0007669"/>
    <property type="project" value="InterPro"/>
</dbReference>
<feature type="domain" description="Aminotransferase class I/classII large" evidence="7">
    <location>
        <begin position="35"/>
        <end position="384"/>
    </location>
</feature>
<dbReference type="InterPro" id="IPR015421">
    <property type="entry name" value="PyrdxlP-dep_Trfase_major"/>
</dbReference>
<evidence type="ECO:0000256" key="5">
    <source>
        <dbReference type="ARBA" id="ARBA00022898"/>
    </source>
</evidence>
<dbReference type="EC" id="2.6.1.-" evidence="6"/>
<dbReference type="SUPFAM" id="SSF53383">
    <property type="entry name" value="PLP-dependent transferases"/>
    <property type="match status" value="1"/>
</dbReference>
<dbReference type="CDD" id="cd00609">
    <property type="entry name" value="AAT_like"/>
    <property type="match status" value="1"/>
</dbReference>
<organism evidence="8 9">
    <name type="scientific">Lactobacillus kalixensis DSM 16043</name>
    <dbReference type="NCBI Taxonomy" id="1423763"/>
    <lineage>
        <taxon>Bacteria</taxon>
        <taxon>Bacillati</taxon>
        <taxon>Bacillota</taxon>
        <taxon>Bacilli</taxon>
        <taxon>Lactobacillales</taxon>
        <taxon>Lactobacillaceae</taxon>
        <taxon>Lactobacillus</taxon>
    </lineage>
</organism>
<dbReference type="InterPro" id="IPR004839">
    <property type="entry name" value="Aminotransferase_I/II_large"/>
</dbReference>
<dbReference type="Pfam" id="PF00155">
    <property type="entry name" value="Aminotran_1_2"/>
    <property type="match status" value="1"/>
</dbReference>
<dbReference type="OrthoDB" id="9802328at2"/>
<dbReference type="PATRIC" id="fig|1423763.3.peg.927"/>
<sequence>MPTLANDLNYSQKIGALKASGIRIFDNKVSEIPGIVKLTLGEPDMNTPEHVKQAAIKSIEDNDSHYSKQQGKLRLRKTISKFLEKETGNYYNPEKEIIVTVGATEGINAVLFSICDPGDKVLIPTPVFSLYWPVASLAGVSYSLINTSQDKFKLTPQRLEQVIQEEGDKVKAVVLNYPTNPTGVEYTEEEIKALAEVIKKHHLYVVTDEIYSSLTYGIKHYSIARELPERAIYISGFSKSHAMTGYRIGYVAGPAGIMEQVTKVHGLMVTTTTDSSQAAAIEAYENGLSDPDEYRKIYEKRRDYLKAALTKLGFDVVDAKGAFYIFAKIPEKYGKDDMKFALDLAFKAKVGVTPGSAFGPGGEGYVRLSYASSDENLHTAVERITEFFEEGKNND</sequence>
<dbReference type="GO" id="GO:0008483">
    <property type="term" value="F:transaminase activity"/>
    <property type="evidence" value="ECO:0007669"/>
    <property type="project" value="UniProtKB-KW"/>
</dbReference>
<keyword evidence="9" id="KW-1185">Reference proteome</keyword>
<dbReference type="GO" id="GO:0006520">
    <property type="term" value="P:amino acid metabolic process"/>
    <property type="evidence" value="ECO:0007669"/>
    <property type="project" value="InterPro"/>
</dbReference>
<evidence type="ECO:0000313" key="9">
    <source>
        <dbReference type="Proteomes" id="UP000051036"/>
    </source>
</evidence>
<evidence type="ECO:0000313" key="8">
    <source>
        <dbReference type="EMBL" id="KRL89252.1"/>
    </source>
</evidence>
<dbReference type="PANTHER" id="PTHR46383:SF4">
    <property type="entry name" value="AMINOTRANSFERASE"/>
    <property type="match status" value="1"/>
</dbReference>
<dbReference type="PROSITE" id="PS00105">
    <property type="entry name" value="AA_TRANSFER_CLASS_1"/>
    <property type="match status" value="1"/>
</dbReference>
<comment type="similarity">
    <text evidence="2 6">Belongs to the class-I pyridoxal-phosphate-dependent aminotransferase family.</text>
</comment>
<dbReference type="AlphaFoldDB" id="A0A0R1U9I0"/>
<evidence type="ECO:0000256" key="6">
    <source>
        <dbReference type="RuleBase" id="RU000481"/>
    </source>
</evidence>
<keyword evidence="5" id="KW-0663">Pyridoxal phosphate</keyword>
<comment type="caution">
    <text evidence="8">The sequence shown here is derived from an EMBL/GenBank/DDBJ whole genome shotgun (WGS) entry which is preliminary data.</text>
</comment>
<dbReference type="EMBL" id="AZFM01000027">
    <property type="protein sequence ID" value="KRL89252.1"/>
    <property type="molecule type" value="Genomic_DNA"/>
</dbReference>
<dbReference type="InterPro" id="IPR015424">
    <property type="entry name" value="PyrdxlP-dep_Trfase"/>
</dbReference>
<keyword evidence="3 6" id="KW-0032">Aminotransferase</keyword>
<reference evidence="8 9" key="1">
    <citation type="journal article" date="2015" name="Genome Announc.">
        <title>Expanding the biotechnology potential of lactobacilli through comparative genomics of 213 strains and associated genera.</title>
        <authorList>
            <person name="Sun Z."/>
            <person name="Harris H.M."/>
            <person name="McCann A."/>
            <person name="Guo C."/>
            <person name="Argimon S."/>
            <person name="Zhang W."/>
            <person name="Yang X."/>
            <person name="Jeffery I.B."/>
            <person name="Cooney J.C."/>
            <person name="Kagawa T.F."/>
            <person name="Liu W."/>
            <person name="Song Y."/>
            <person name="Salvetti E."/>
            <person name="Wrobel A."/>
            <person name="Rasinkangas P."/>
            <person name="Parkhill J."/>
            <person name="Rea M.C."/>
            <person name="O'Sullivan O."/>
            <person name="Ritari J."/>
            <person name="Douillard F.P."/>
            <person name="Paul Ross R."/>
            <person name="Yang R."/>
            <person name="Briner A.E."/>
            <person name="Felis G.E."/>
            <person name="de Vos W.M."/>
            <person name="Barrangou R."/>
            <person name="Klaenhammer T.R."/>
            <person name="Caufield P.W."/>
            <person name="Cui Y."/>
            <person name="Zhang H."/>
            <person name="O'Toole P.W."/>
        </authorList>
    </citation>
    <scope>NUCLEOTIDE SEQUENCE [LARGE SCALE GENOMIC DNA]</scope>
    <source>
        <strain evidence="8 9">DSM 16043</strain>
    </source>
</reference>
<dbReference type="InterPro" id="IPR004838">
    <property type="entry name" value="NHTrfase_class1_PyrdxlP-BS"/>
</dbReference>
<dbReference type="STRING" id="1423763.FC46_GL000912"/>
<dbReference type="InterPro" id="IPR015422">
    <property type="entry name" value="PyrdxlP-dep_Trfase_small"/>
</dbReference>
<evidence type="ECO:0000256" key="2">
    <source>
        <dbReference type="ARBA" id="ARBA00007441"/>
    </source>
</evidence>
<dbReference type="Gene3D" id="3.90.1150.10">
    <property type="entry name" value="Aspartate Aminotransferase, domain 1"/>
    <property type="match status" value="1"/>
</dbReference>
<accession>A0A0R1U9I0</accession>
<proteinExistence type="inferred from homology"/>
<evidence type="ECO:0000256" key="1">
    <source>
        <dbReference type="ARBA" id="ARBA00001933"/>
    </source>
</evidence>
<protein>
    <recommendedName>
        <fullName evidence="6">Aminotransferase</fullName>
        <ecNumber evidence="6">2.6.1.-</ecNumber>
    </recommendedName>
</protein>
<gene>
    <name evidence="8" type="ORF">FC46_GL000912</name>
</gene>
<dbReference type="PANTHER" id="PTHR46383">
    <property type="entry name" value="ASPARTATE AMINOTRANSFERASE"/>
    <property type="match status" value="1"/>
</dbReference>
<evidence type="ECO:0000256" key="4">
    <source>
        <dbReference type="ARBA" id="ARBA00022679"/>
    </source>
</evidence>
<dbReference type="RefSeq" id="WP_057799393.1">
    <property type="nucleotide sequence ID" value="NZ_AZFM01000027.1"/>
</dbReference>
<dbReference type="Proteomes" id="UP000051036">
    <property type="component" value="Unassembled WGS sequence"/>
</dbReference>
<evidence type="ECO:0000256" key="3">
    <source>
        <dbReference type="ARBA" id="ARBA00022576"/>
    </source>
</evidence>
<evidence type="ECO:0000259" key="7">
    <source>
        <dbReference type="Pfam" id="PF00155"/>
    </source>
</evidence>
<name>A0A0R1U9I0_9LACO</name>
<dbReference type="Gene3D" id="3.40.640.10">
    <property type="entry name" value="Type I PLP-dependent aspartate aminotransferase-like (Major domain)"/>
    <property type="match status" value="1"/>
</dbReference>